<dbReference type="EMBL" id="NMUH01012251">
    <property type="protein sequence ID" value="MQM22151.1"/>
    <property type="molecule type" value="Genomic_DNA"/>
</dbReference>
<dbReference type="Proteomes" id="UP000652761">
    <property type="component" value="Unassembled WGS sequence"/>
</dbReference>
<comment type="caution">
    <text evidence="1">The sequence shown here is derived from an EMBL/GenBank/DDBJ whole genome shotgun (WGS) entry which is preliminary data.</text>
</comment>
<sequence>MGITFRPGYQNRLCDHYSESSLRDGREDVSLPKFRAQRLKCHLGACVLVHRFLHHFGKTWIFPRPGRNGHNFPPGYQNRLCDHSSESSLRAGREDASLAKFRARRPKCHLGACVLVHRFSHHFGKTWIFPRPVIGTAREAPIPNRHSDPVGPWPDSEISGPSPGFPSRRAAAAPDAHGFRHAFGKTAITFRPGVGIAYMTTFRNWHSEALVATQLPRRSDAVFKSKIHRFGLRNFGSCRRFAFFCRDISRITRLSCGAVAHSRPFSAVGGGLRRGPTAPPRVLNECARKWPISPPLTDCSHPLLRKKWA</sequence>
<dbReference type="AlphaFoldDB" id="A0A843XSV7"/>
<evidence type="ECO:0000313" key="1">
    <source>
        <dbReference type="EMBL" id="MQM22151.1"/>
    </source>
</evidence>
<organism evidence="1 2">
    <name type="scientific">Colocasia esculenta</name>
    <name type="common">Wild taro</name>
    <name type="synonym">Arum esculentum</name>
    <dbReference type="NCBI Taxonomy" id="4460"/>
    <lineage>
        <taxon>Eukaryota</taxon>
        <taxon>Viridiplantae</taxon>
        <taxon>Streptophyta</taxon>
        <taxon>Embryophyta</taxon>
        <taxon>Tracheophyta</taxon>
        <taxon>Spermatophyta</taxon>
        <taxon>Magnoliopsida</taxon>
        <taxon>Liliopsida</taxon>
        <taxon>Araceae</taxon>
        <taxon>Aroideae</taxon>
        <taxon>Colocasieae</taxon>
        <taxon>Colocasia</taxon>
    </lineage>
</organism>
<gene>
    <name evidence="1" type="ORF">Taro_055199</name>
</gene>
<name>A0A843XSV7_COLES</name>
<evidence type="ECO:0000313" key="2">
    <source>
        <dbReference type="Proteomes" id="UP000652761"/>
    </source>
</evidence>
<proteinExistence type="predicted"/>
<protein>
    <submittedName>
        <fullName evidence="1">Uncharacterized protein</fullName>
    </submittedName>
</protein>
<reference evidence="1" key="1">
    <citation type="submission" date="2017-07" db="EMBL/GenBank/DDBJ databases">
        <title>Taro Niue Genome Assembly and Annotation.</title>
        <authorList>
            <person name="Atibalentja N."/>
            <person name="Keating K."/>
            <person name="Fields C.J."/>
        </authorList>
    </citation>
    <scope>NUCLEOTIDE SEQUENCE</scope>
    <source>
        <strain evidence="1">Niue_2</strain>
        <tissue evidence="1">Leaf</tissue>
    </source>
</reference>
<accession>A0A843XSV7</accession>
<keyword evidence="2" id="KW-1185">Reference proteome</keyword>